<name>A0ACA9M0V7_9GLOM</name>
<proteinExistence type="predicted"/>
<dbReference type="Proteomes" id="UP000789920">
    <property type="component" value="Unassembled WGS sequence"/>
</dbReference>
<dbReference type="EMBL" id="CAJVQC010005697">
    <property type="protein sequence ID" value="CAG8557554.1"/>
    <property type="molecule type" value="Genomic_DNA"/>
</dbReference>
<comment type="caution">
    <text evidence="1">The sequence shown here is derived from an EMBL/GenBank/DDBJ whole genome shotgun (WGS) entry which is preliminary data.</text>
</comment>
<sequence length="143" mass="16785">MSENTNILMLELKFAKRCARCDRQRKKCDIEITLGKFRCTNYPPLELDVSEEEDGKIYLQPNDQSNDNKYEINQDTFEKILRIKIKNGFDLGKFINESVTNRIDSFSAQTPIAEYNWPRFEEELGFSGFSSAFREFEELFPGE</sequence>
<accession>A0ACA9M0V7</accession>
<protein>
    <submittedName>
        <fullName evidence="1">12555_t:CDS:1</fullName>
    </submittedName>
</protein>
<gene>
    <name evidence="1" type="ORF">RPERSI_LOCUS4222</name>
</gene>
<keyword evidence="2" id="KW-1185">Reference proteome</keyword>
<evidence type="ECO:0000313" key="1">
    <source>
        <dbReference type="EMBL" id="CAG8557554.1"/>
    </source>
</evidence>
<reference evidence="1" key="1">
    <citation type="submission" date="2021-06" db="EMBL/GenBank/DDBJ databases">
        <authorList>
            <person name="Kallberg Y."/>
            <person name="Tangrot J."/>
            <person name="Rosling A."/>
        </authorList>
    </citation>
    <scope>NUCLEOTIDE SEQUENCE</scope>
    <source>
        <strain evidence="1">MA461A</strain>
    </source>
</reference>
<evidence type="ECO:0000313" key="2">
    <source>
        <dbReference type="Proteomes" id="UP000789920"/>
    </source>
</evidence>
<organism evidence="1 2">
    <name type="scientific">Racocetra persica</name>
    <dbReference type="NCBI Taxonomy" id="160502"/>
    <lineage>
        <taxon>Eukaryota</taxon>
        <taxon>Fungi</taxon>
        <taxon>Fungi incertae sedis</taxon>
        <taxon>Mucoromycota</taxon>
        <taxon>Glomeromycotina</taxon>
        <taxon>Glomeromycetes</taxon>
        <taxon>Diversisporales</taxon>
        <taxon>Gigasporaceae</taxon>
        <taxon>Racocetra</taxon>
    </lineage>
</organism>